<dbReference type="AlphaFoldDB" id="A0A0C2XCV1"/>
<dbReference type="Proteomes" id="UP000054549">
    <property type="component" value="Unassembled WGS sequence"/>
</dbReference>
<keyword evidence="2" id="KW-1185">Reference proteome</keyword>
<sequence length="57" mass="6291">MVMLAVEAGRLKPELRMLTHNPKQGRISSLGGHRVRIIWPVCGAVPIRQQSSITDDA</sequence>
<evidence type="ECO:0000313" key="1">
    <source>
        <dbReference type="EMBL" id="KIL67261.1"/>
    </source>
</evidence>
<dbReference type="InParanoid" id="A0A0C2XCV1"/>
<accession>A0A0C2XCV1</accession>
<dbReference type="EMBL" id="KN818232">
    <property type="protein sequence ID" value="KIL67261.1"/>
    <property type="molecule type" value="Genomic_DNA"/>
</dbReference>
<gene>
    <name evidence="1" type="ORF">M378DRAFT_159660</name>
</gene>
<evidence type="ECO:0000313" key="2">
    <source>
        <dbReference type="Proteomes" id="UP000054549"/>
    </source>
</evidence>
<organism evidence="1 2">
    <name type="scientific">Amanita muscaria (strain Koide BX008)</name>
    <dbReference type="NCBI Taxonomy" id="946122"/>
    <lineage>
        <taxon>Eukaryota</taxon>
        <taxon>Fungi</taxon>
        <taxon>Dikarya</taxon>
        <taxon>Basidiomycota</taxon>
        <taxon>Agaricomycotina</taxon>
        <taxon>Agaricomycetes</taxon>
        <taxon>Agaricomycetidae</taxon>
        <taxon>Agaricales</taxon>
        <taxon>Pluteineae</taxon>
        <taxon>Amanitaceae</taxon>
        <taxon>Amanita</taxon>
    </lineage>
</organism>
<dbReference type="HOGENOM" id="CLU_2996063_0_0_1"/>
<proteinExistence type="predicted"/>
<protein>
    <submittedName>
        <fullName evidence="1">Uncharacterized protein</fullName>
    </submittedName>
</protein>
<reference evidence="1 2" key="1">
    <citation type="submission" date="2014-04" db="EMBL/GenBank/DDBJ databases">
        <title>Evolutionary Origins and Diversification of the Mycorrhizal Mutualists.</title>
        <authorList>
            <consortium name="DOE Joint Genome Institute"/>
            <consortium name="Mycorrhizal Genomics Consortium"/>
            <person name="Kohler A."/>
            <person name="Kuo A."/>
            <person name="Nagy L.G."/>
            <person name="Floudas D."/>
            <person name="Copeland A."/>
            <person name="Barry K.W."/>
            <person name="Cichocki N."/>
            <person name="Veneault-Fourrey C."/>
            <person name="LaButti K."/>
            <person name="Lindquist E.A."/>
            <person name="Lipzen A."/>
            <person name="Lundell T."/>
            <person name="Morin E."/>
            <person name="Murat C."/>
            <person name="Riley R."/>
            <person name="Ohm R."/>
            <person name="Sun H."/>
            <person name="Tunlid A."/>
            <person name="Henrissat B."/>
            <person name="Grigoriev I.V."/>
            <person name="Hibbett D.S."/>
            <person name="Martin F."/>
        </authorList>
    </citation>
    <scope>NUCLEOTIDE SEQUENCE [LARGE SCALE GENOMIC DNA]</scope>
    <source>
        <strain evidence="1 2">Koide BX008</strain>
    </source>
</reference>
<name>A0A0C2XCV1_AMAMK</name>